<name>A0A951U9B0_9CYAN</name>
<dbReference type="InterPro" id="IPR000160">
    <property type="entry name" value="GGDEF_dom"/>
</dbReference>
<feature type="domain" description="PAS" evidence="2">
    <location>
        <begin position="410"/>
        <end position="480"/>
    </location>
</feature>
<keyword evidence="1" id="KW-0812">Transmembrane</keyword>
<dbReference type="SUPFAM" id="SSF55073">
    <property type="entry name" value="Nucleotide cyclase"/>
    <property type="match status" value="1"/>
</dbReference>
<dbReference type="InterPro" id="IPR029787">
    <property type="entry name" value="Nucleotide_cyclase"/>
</dbReference>
<dbReference type="PROSITE" id="PS50887">
    <property type="entry name" value="GGDEF"/>
    <property type="match status" value="1"/>
</dbReference>
<dbReference type="InterPro" id="IPR043128">
    <property type="entry name" value="Rev_trsase/Diguanyl_cyclase"/>
</dbReference>
<feature type="domain" description="PAC" evidence="3">
    <location>
        <begin position="483"/>
        <end position="534"/>
    </location>
</feature>
<dbReference type="SMART" id="SM00267">
    <property type="entry name" value="GGDEF"/>
    <property type="match status" value="1"/>
</dbReference>
<dbReference type="Gene3D" id="3.30.450.20">
    <property type="entry name" value="PAS domain"/>
    <property type="match status" value="1"/>
</dbReference>
<dbReference type="InterPro" id="IPR000700">
    <property type="entry name" value="PAS-assoc_C"/>
</dbReference>
<feature type="domain" description="GGDEF" evidence="4">
    <location>
        <begin position="588"/>
        <end position="721"/>
    </location>
</feature>
<dbReference type="Proteomes" id="UP000753908">
    <property type="component" value="Unassembled WGS sequence"/>
</dbReference>
<feature type="transmembrane region" description="Helical" evidence="1">
    <location>
        <begin position="20"/>
        <end position="40"/>
    </location>
</feature>
<evidence type="ECO:0000259" key="4">
    <source>
        <dbReference type="PROSITE" id="PS50887"/>
    </source>
</evidence>
<dbReference type="AlphaFoldDB" id="A0A951U9B0"/>
<organism evidence="5 6">
    <name type="scientific">Symplocastrum torsivum CPER-KK1</name>
    <dbReference type="NCBI Taxonomy" id="450513"/>
    <lineage>
        <taxon>Bacteria</taxon>
        <taxon>Bacillati</taxon>
        <taxon>Cyanobacteriota</taxon>
        <taxon>Cyanophyceae</taxon>
        <taxon>Oscillatoriophycideae</taxon>
        <taxon>Oscillatoriales</taxon>
        <taxon>Microcoleaceae</taxon>
        <taxon>Symplocastrum</taxon>
    </lineage>
</organism>
<dbReference type="CDD" id="cd00130">
    <property type="entry name" value="PAS"/>
    <property type="match status" value="1"/>
</dbReference>
<dbReference type="SUPFAM" id="SSF55785">
    <property type="entry name" value="PYP-like sensor domain (PAS domain)"/>
    <property type="match status" value="1"/>
</dbReference>
<dbReference type="EMBL" id="JAHHIF010000010">
    <property type="protein sequence ID" value="MBW4544724.1"/>
    <property type="molecule type" value="Genomic_DNA"/>
</dbReference>
<gene>
    <name evidence="5" type="ORF">KME25_09830</name>
</gene>
<dbReference type="Pfam" id="PF00990">
    <property type="entry name" value="GGDEF"/>
    <property type="match status" value="1"/>
</dbReference>
<dbReference type="FunFam" id="3.30.70.270:FF:000001">
    <property type="entry name" value="Diguanylate cyclase domain protein"/>
    <property type="match status" value="1"/>
</dbReference>
<dbReference type="InterPro" id="IPR013656">
    <property type="entry name" value="PAS_4"/>
</dbReference>
<evidence type="ECO:0000313" key="6">
    <source>
        <dbReference type="Proteomes" id="UP000753908"/>
    </source>
</evidence>
<evidence type="ECO:0000256" key="1">
    <source>
        <dbReference type="SAM" id="Phobius"/>
    </source>
</evidence>
<dbReference type="InterPro" id="IPR035965">
    <property type="entry name" value="PAS-like_dom_sf"/>
</dbReference>
<dbReference type="PANTHER" id="PTHR46663">
    <property type="entry name" value="DIGUANYLATE CYCLASE DGCT-RELATED"/>
    <property type="match status" value="1"/>
</dbReference>
<dbReference type="NCBIfam" id="TIGR00254">
    <property type="entry name" value="GGDEF"/>
    <property type="match status" value="1"/>
</dbReference>
<dbReference type="PANTHER" id="PTHR46663:SF3">
    <property type="entry name" value="SLL0267 PROTEIN"/>
    <property type="match status" value="1"/>
</dbReference>
<sequence>MLKASLWNRLKQWSQKDHRLLITSAGVTAAVIVLRLTSILQASEFAALDQLFHLRPPERIDDRIVIVEINEADLQQVGQWPIPDQVMAQLLQKLNSYQPRAIGLDIYRDLPVELGRAEFIKAFKTIPNLIGIEKFQDSMSPGVPPPPVSNQRKQVGFNNVVVDPDGKVRRSLLYWHIKGEDRKSFALQLASIYLKAQGITPQPAEINPNYLQLGQSVFRPFMSNDGGYVRANARGYQVLANFRRPGSFRTVSMVDVLTDRVPPSLMRSRIILIGSTAPSLQDFFYTPYSSSLIKEVQPISGVEVHASFVSQILSATLDGRPLIRVLGTPVEWLWIFAWTSLGASLIWKLRSPRRASFGLLLAGATLAGGCYLAFLAGWWVPLVPPLLGLVGSAAVVTSHLAHLKEELKRSKEFLQTVINNIPDPVFVKDKDHRWIILNQAYCKFIGYPLETLMEKSDYDILPKHEAEIFWNQDELVFQTGEPQENEAEFTDSFGTTHLISTKKSLHKDAAGNLFLVGVIRDITKSKRTEQELRQAAAELTRSNVELKLSEDRLRYLAYHDALTGLGNRKRFYECLSQTLDWARSNNNQLVALMFLDLDGFKQVNDTLGHDTGDQLLKVVAQRLIGSLRSSDVVSRLGGDEFTVIVPGIPQADYAATVAEKILESLSQVFVLEGHNVFVTVSIGISIFPHDGQGEELLIKNADMAMYRAKQLGRNQHQFSNSL</sequence>
<keyword evidence="1" id="KW-0472">Membrane</keyword>
<evidence type="ECO:0000313" key="5">
    <source>
        <dbReference type="EMBL" id="MBW4544724.1"/>
    </source>
</evidence>
<feature type="transmembrane region" description="Helical" evidence="1">
    <location>
        <begin position="332"/>
        <end position="350"/>
    </location>
</feature>
<keyword evidence="1" id="KW-1133">Transmembrane helix</keyword>
<protein>
    <submittedName>
        <fullName evidence="5">CHASE2 domain-containing protein</fullName>
    </submittedName>
</protein>
<comment type="caution">
    <text evidence="5">The sequence shown here is derived from an EMBL/GenBank/DDBJ whole genome shotgun (WGS) entry which is preliminary data.</text>
</comment>
<dbReference type="PROSITE" id="PS50112">
    <property type="entry name" value="PAS"/>
    <property type="match status" value="1"/>
</dbReference>
<reference evidence="5" key="2">
    <citation type="journal article" date="2022" name="Microbiol. Resour. Announc.">
        <title>Metagenome Sequencing to Explore Phylogenomics of Terrestrial Cyanobacteria.</title>
        <authorList>
            <person name="Ward R.D."/>
            <person name="Stajich J.E."/>
            <person name="Johansen J.R."/>
            <person name="Huntemann M."/>
            <person name="Clum A."/>
            <person name="Foster B."/>
            <person name="Foster B."/>
            <person name="Roux S."/>
            <person name="Palaniappan K."/>
            <person name="Varghese N."/>
            <person name="Mukherjee S."/>
            <person name="Reddy T.B.K."/>
            <person name="Daum C."/>
            <person name="Copeland A."/>
            <person name="Chen I.A."/>
            <person name="Ivanova N.N."/>
            <person name="Kyrpides N.C."/>
            <person name="Shapiro N."/>
            <person name="Eloe-Fadrosh E.A."/>
            <person name="Pietrasiak N."/>
        </authorList>
    </citation>
    <scope>NUCLEOTIDE SEQUENCE</scope>
    <source>
        <strain evidence="5">CPER-KK1</strain>
    </source>
</reference>
<dbReference type="InterPro" id="IPR000014">
    <property type="entry name" value="PAS"/>
</dbReference>
<dbReference type="PROSITE" id="PS50113">
    <property type="entry name" value="PAC"/>
    <property type="match status" value="1"/>
</dbReference>
<dbReference type="Gene3D" id="3.30.70.270">
    <property type="match status" value="1"/>
</dbReference>
<dbReference type="SMART" id="SM00091">
    <property type="entry name" value="PAS"/>
    <property type="match status" value="1"/>
</dbReference>
<reference evidence="5" key="1">
    <citation type="submission" date="2021-05" db="EMBL/GenBank/DDBJ databases">
        <authorList>
            <person name="Pietrasiak N."/>
            <person name="Ward R."/>
            <person name="Stajich J.E."/>
            <person name="Kurbessoian T."/>
        </authorList>
    </citation>
    <scope>NUCLEOTIDE SEQUENCE</scope>
    <source>
        <strain evidence="5">CPER-KK1</strain>
    </source>
</reference>
<dbReference type="Pfam" id="PF05226">
    <property type="entry name" value="CHASE2"/>
    <property type="match status" value="1"/>
</dbReference>
<proteinExistence type="predicted"/>
<evidence type="ECO:0000259" key="3">
    <source>
        <dbReference type="PROSITE" id="PS50113"/>
    </source>
</evidence>
<dbReference type="NCBIfam" id="TIGR00229">
    <property type="entry name" value="sensory_box"/>
    <property type="match status" value="1"/>
</dbReference>
<dbReference type="SMART" id="SM01080">
    <property type="entry name" value="CHASE2"/>
    <property type="match status" value="1"/>
</dbReference>
<dbReference type="InterPro" id="IPR052163">
    <property type="entry name" value="DGC-Regulatory_Protein"/>
</dbReference>
<feature type="transmembrane region" description="Helical" evidence="1">
    <location>
        <begin position="357"/>
        <end position="380"/>
    </location>
</feature>
<dbReference type="CDD" id="cd01949">
    <property type="entry name" value="GGDEF"/>
    <property type="match status" value="1"/>
</dbReference>
<dbReference type="Pfam" id="PF08448">
    <property type="entry name" value="PAS_4"/>
    <property type="match status" value="1"/>
</dbReference>
<accession>A0A951U9B0</accession>
<dbReference type="InterPro" id="IPR007890">
    <property type="entry name" value="CHASE2"/>
</dbReference>
<evidence type="ECO:0000259" key="2">
    <source>
        <dbReference type="PROSITE" id="PS50112"/>
    </source>
</evidence>